<sequence>MKPAGRGLLHNLHKYIYGFLGNWESALIIKLSTLEQGWVLCDSGQACGFLWC</sequence>
<name>A0ABM9HXZ3_9GAMM</name>
<evidence type="ECO:0000313" key="1">
    <source>
        <dbReference type="EMBL" id="CAI8760895.1"/>
    </source>
</evidence>
<evidence type="ECO:0000313" key="2">
    <source>
        <dbReference type="Proteomes" id="UP001162030"/>
    </source>
</evidence>
<gene>
    <name evidence="1" type="ORF">MSZNOR_0842</name>
</gene>
<accession>A0ABM9HXZ3</accession>
<reference evidence="1 2" key="1">
    <citation type="submission" date="2023-03" db="EMBL/GenBank/DDBJ databases">
        <authorList>
            <person name="Pearce D."/>
        </authorList>
    </citation>
    <scope>NUCLEOTIDE SEQUENCE [LARGE SCALE GENOMIC DNA]</scope>
    <source>
        <strain evidence="1">Msz</strain>
    </source>
</reference>
<keyword evidence="2" id="KW-1185">Reference proteome</keyword>
<dbReference type="Proteomes" id="UP001162030">
    <property type="component" value="Chromosome"/>
</dbReference>
<protein>
    <submittedName>
        <fullName evidence="1">Uncharacterized protein</fullName>
    </submittedName>
</protein>
<proteinExistence type="predicted"/>
<dbReference type="EMBL" id="OX458333">
    <property type="protein sequence ID" value="CAI8760895.1"/>
    <property type="molecule type" value="Genomic_DNA"/>
</dbReference>
<organism evidence="1 2">
    <name type="scientific">Methylocaldum szegediense</name>
    <dbReference type="NCBI Taxonomy" id="73780"/>
    <lineage>
        <taxon>Bacteria</taxon>
        <taxon>Pseudomonadati</taxon>
        <taxon>Pseudomonadota</taxon>
        <taxon>Gammaproteobacteria</taxon>
        <taxon>Methylococcales</taxon>
        <taxon>Methylococcaceae</taxon>
        <taxon>Methylocaldum</taxon>
    </lineage>
</organism>